<reference evidence="8 9" key="1">
    <citation type="submission" date="2014-10" db="EMBL/GenBank/DDBJ databases">
        <title>Whole Genome sequence of Corynebacterium auriscanis strain CIP 106629.</title>
        <authorList>
            <person name="Hassan S.S."/>
            <person name="Jamal S.B."/>
            <person name="Tiwari S."/>
            <person name="Oliveira L.D.C."/>
            <person name="Souza F."/>
            <person name="Mariano D.C."/>
            <person name="Almeida S."/>
            <person name="Dorella F."/>
            <person name="Pereira F."/>
            <person name="Carvalho A."/>
            <person name="Leal C.A."/>
            <person name="Soares S.D.C."/>
            <person name="Figueiredo H.C."/>
            <person name="Silva A."/>
            <person name="Azevedo V.A."/>
        </authorList>
    </citation>
    <scope>NUCLEOTIDE SEQUENCE [LARGE SCALE GENOMIC DNA]</scope>
    <source>
        <strain evidence="8 9">CIP 106629</strain>
    </source>
</reference>
<sequence length="368" mass="38646">MTFTNKRATAAAAALMAGSLILTACSSADKGGSNGGSGKSESSYPMTDAKGELKGEGASSQQNAMENVFGPAFSEAGNTLAYNATGSGAGQTQFVSGQVDFAGSDSALKDDQIDAAKKRCKGNDAWHLPMVIGPVAVAYHVEGVDSLNLSTKTVAKIFKGEIKNWNDPQIAKENEGTELPDKPISVFYRSEESGTSDNFQKFLKAATGDWEGEGKAFPTKVGSGVKGSTGVAGEVEKTDGGITYVESGFVKDNDKVKPAKIDFGAGPVELNKESVNKALENVKFKGEGNDLVVDSKALFAQKGEGEYPLALTTYEIVCSAGYDDNVAGLVKNFMYTILDNQEKLGDEGYIPAEGEFKKKLETAVGALK</sequence>
<keyword evidence="9" id="KW-1185">Reference proteome</keyword>
<dbReference type="PANTHER" id="PTHR42996:SF1">
    <property type="entry name" value="PHOSPHATE-BINDING PROTEIN PSTS"/>
    <property type="match status" value="1"/>
</dbReference>
<evidence type="ECO:0000256" key="6">
    <source>
        <dbReference type="SAM" id="SignalP"/>
    </source>
</evidence>
<evidence type="ECO:0000256" key="4">
    <source>
        <dbReference type="PIRNR" id="PIRNR002756"/>
    </source>
</evidence>
<dbReference type="InterPro" id="IPR024370">
    <property type="entry name" value="PBP_domain"/>
</dbReference>
<comment type="similarity">
    <text evidence="1 4">Belongs to the PstS family.</text>
</comment>
<dbReference type="NCBIfam" id="TIGR00975">
    <property type="entry name" value="3a0107s03"/>
    <property type="match status" value="1"/>
</dbReference>
<feature type="signal peptide" evidence="6">
    <location>
        <begin position="1"/>
        <end position="24"/>
    </location>
</feature>
<evidence type="ECO:0000313" key="8">
    <source>
        <dbReference type="EMBL" id="KGM18565.1"/>
    </source>
</evidence>
<dbReference type="Gene3D" id="3.40.190.10">
    <property type="entry name" value="Periplasmic binding protein-like II"/>
    <property type="match status" value="2"/>
</dbReference>
<organism evidence="8 9">
    <name type="scientific">Corynebacterium auriscanis</name>
    <dbReference type="NCBI Taxonomy" id="99807"/>
    <lineage>
        <taxon>Bacteria</taxon>
        <taxon>Bacillati</taxon>
        <taxon>Actinomycetota</taxon>
        <taxon>Actinomycetes</taxon>
        <taxon>Mycobacteriales</taxon>
        <taxon>Corynebacteriaceae</taxon>
        <taxon>Corynebacterium</taxon>
    </lineage>
</organism>
<feature type="chain" id="PRO_5038507837" description="Phosphate-binding protein" evidence="6">
    <location>
        <begin position="25"/>
        <end position="368"/>
    </location>
</feature>
<dbReference type="CDD" id="cd13565">
    <property type="entry name" value="PBP2_PstS"/>
    <property type="match status" value="1"/>
</dbReference>
<keyword evidence="6" id="KW-0732">Signal</keyword>
<accession>A0A0A2DHB1</accession>
<dbReference type="PIRSF" id="PIRSF002756">
    <property type="entry name" value="PstS"/>
    <property type="match status" value="1"/>
</dbReference>
<comment type="caution">
    <text evidence="8">The sequence shown here is derived from an EMBL/GenBank/DDBJ whole genome shotgun (WGS) entry which is preliminary data.</text>
</comment>
<dbReference type="SUPFAM" id="SSF53850">
    <property type="entry name" value="Periplasmic binding protein-like II"/>
    <property type="match status" value="1"/>
</dbReference>
<evidence type="ECO:0000259" key="7">
    <source>
        <dbReference type="Pfam" id="PF12849"/>
    </source>
</evidence>
<dbReference type="AlphaFoldDB" id="A0A0A2DHB1"/>
<dbReference type="EMBL" id="JRVJ01000010">
    <property type="protein sequence ID" value="KGM18565.1"/>
    <property type="molecule type" value="Genomic_DNA"/>
</dbReference>
<dbReference type="GO" id="GO:0035435">
    <property type="term" value="P:phosphate ion transmembrane transport"/>
    <property type="evidence" value="ECO:0007669"/>
    <property type="project" value="InterPro"/>
</dbReference>
<dbReference type="PROSITE" id="PS51257">
    <property type="entry name" value="PROKAR_LIPOPROTEIN"/>
    <property type="match status" value="1"/>
</dbReference>
<evidence type="ECO:0000313" key="9">
    <source>
        <dbReference type="Proteomes" id="UP000030145"/>
    </source>
</evidence>
<evidence type="ECO:0000256" key="2">
    <source>
        <dbReference type="ARBA" id="ARBA00022448"/>
    </source>
</evidence>
<keyword evidence="3 4" id="KW-0592">Phosphate transport</keyword>
<gene>
    <name evidence="8" type="ORF">MA47_06210</name>
</gene>
<dbReference type="PANTHER" id="PTHR42996">
    <property type="entry name" value="PHOSPHATE-BINDING PROTEIN PSTS"/>
    <property type="match status" value="1"/>
</dbReference>
<evidence type="ECO:0000256" key="5">
    <source>
        <dbReference type="SAM" id="MobiDB-lite"/>
    </source>
</evidence>
<dbReference type="InterPro" id="IPR050962">
    <property type="entry name" value="Phosphate-bind_PstS"/>
</dbReference>
<dbReference type="Proteomes" id="UP000030145">
    <property type="component" value="Unassembled WGS sequence"/>
</dbReference>
<feature type="region of interest" description="Disordered" evidence="5">
    <location>
        <begin position="29"/>
        <end position="61"/>
    </location>
</feature>
<proteinExistence type="inferred from homology"/>
<dbReference type="GO" id="GO:0042301">
    <property type="term" value="F:phosphate ion binding"/>
    <property type="evidence" value="ECO:0007669"/>
    <property type="project" value="InterPro"/>
</dbReference>
<dbReference type="InterPro" id="IPR005673">
    <property type="entry name" value="ABC_phos-bd_PstS"/>
</dbReference>
<dbReference type="RefSeq" id="WP_035114421.1">
    <property type="nucleotide sequence ID" value="NZ_CP047046.1"/>
</dbReference>
<protein>
    <recommendedName>
        <fullName evidence="4">Phosphate-binding protein</fullName>
    </recommendedName>
</protein>
<name>A0A0A2DHB1_9CORY</name>
<feature type="domain" description="PBP" evidence="7">
    <location>
        <begin position="47"/>
        <end position="335"/>
    </location>
</feature>
<dbReference type="GO" id="GO:0043190">
    <property type="term" value="C:ATP-binding cassette (ABC) transporter complex"/>
    <property type="evidence" value="ECO:0007669"/>
    <property type="project" value="InterPro"/>
</dbReference>
<evidence type="ECO:0000256" key="1">
    <source>
        <dbReference type="ARBA" id="ARBA00008725"/>
    </source>
</evidence>
<evidence type="ECO:0000256" key="3">
    <source>
        <dbReference type="ARBA" id="ARBA00022592"/>
    </source>
</evidence>
<dbReference type="GeneID" id="300552212"/>
<keyword evidence="2 4" id="KW-0813">Transport</keyword>
<dbReference type="Pfam" id="PF12849">
    <property type="entry name" value="PBP_like_2"/>
    <property type="match status" value="1"/>
</dbReference>